<gene>
    <name evidence="1" type="ORF">JR316_009737</name>
</gene>
<sequence length="423" mass="48472">MEYANAVYQLCEDTIKFISEHQILRNDSTTRQISEILSQIEYIVIPVLRRKTINEPLQRCLHDLESLLRLVSKNLQKWNERRSHGKLHISALSFSAWAPPKDIKDNREFLIWSHALLCKVVQLVIRPKGYNIISPPPSIRDFIEHRSVQKMKMKEEDETDEPSIFEADQFWKISIGPETEFASSEQFCDLLSSWLDEDMSDLARKRLLLRLDEHHTGYISFPTFQCYVRNGRLREDVHLYTSGALRAPLNSGSSYYQSNFSNAFPADPHVPLLIWIDSDASAVSPQILECAGLGITVIQFASTVTVKAWITINIDFLKKHDSPTQLRFISNQTLRERDSSHTPAANHEAGRQILSHIRGLDLHAPVIVYTMGSDIEPTKYVEQYEMAGSLIIGGNYRIFHNYVAALGKGRPDDGRWMKYNASL</sequence>
<reference evidence="1" key="1">
    <citation type="submission" date="2021-02" db="EMBL/GenBank/DDBJ databases">
        <title>Psilocybe cubensis genome.</title>
        <authorList>
            <person name="Mckernan K.J."/>
            <person name="Crawford S."/>
            <person name="Trippe A."/>
            <person name="Kane L.T."/>
            <person name="Mclaughlin S."/>
        </authorList>
    </citation>
    <scope>NUCLEOTIDE SEQUENCE [LARGE SCALE GENOMIC DNA]</scope>
    <source>
        <strain evidence="1">MGC-MH-2018</strain>
    </source>
</reference>
<comment type="caution">
    <text evidence="1">The sequence shown here is derived from an EMBL/GenBank/DDBJ whole genome shotgun (WGS) entry which is preliminary data.</text>
</comment>
<evidence type="ECO:0000313" key="1">
    <source>
        <dbReference type="EMBL" id="KAG5165043.1"/>
    </source>
</evidence>
<organism evidence="1">
    <name type="scientific">Psilocybe cubensis</name>
    <name type="common">Psychedelic mushroom</name>
    <name type="synonym">Stropharia cubensis</name>
    <dbReference type="NCBI Taxonomy" id="181762"/>
    <lineage>
        <taxon>Eukaryota</taxon>
        <taxon>Fungi</taxon>
        <taxon>Dikarya</taxon>
        <taxon>Basidiomycota</taxon>
        <taxon>Agaricomycotina</taxon>
        <taxon>Agaricomycetes</taxon>
        <taxon>Agaricomycetidae</taxon>
        <taxon>Agaricales</taxon>
        <taxon>Agaricineae</taxon>
        <taxon>Strophariaceae</taxon>
        <taxon>Psilocybe</taxon>
    </lineage>
</organism>
<protein>
    <submittedName>
        <fullName evidence="1">Uncharacterized protein</fullName>
    </submittedName>
</protein>
<proteinExistence type="predicted"/>
<dbReference type="EMBL" id="JAFIQS010000010">
    <property type="protein sequence ID" value="KAG5165043.1"/>
    <property type="molecule type" value="Genomic_DNA"/>
</dbReference>
<name>A0A8H7XSR0_PSICU</name>
<accession>A0A8H7XSR0</accession>
<dbReference type="AlphaFoldDB" id="A0A8H7XSR0"/>
<dbReference type="OrthoDB" id="3254241at2759"/>